<keyword evidence="2" id="KW-1185">Reference proteome</keyword>
<name>A0A1G9IV96_9SPHI</name>
<evidence type="ECO:0000313" key="2">
    <source>
        <dbReference type="Proteomes" id="UP000183200"/>
    </source>
</evidence>
<accession>A0A1G9IV96</accession>
<gene>
    <name evidence="1" type="ORF">SAMN05421820_10162</name>
</gene>
<reference evidence="2" key="1">
    <citation type="submission" date="2016-10" db="EMBL/GenBank/DDBJ databases">
        <authorList>
            <person name="Varghese N."/>
            <person name="Submissions S."/>
        </authorList>
    </citation>
    <scope>NUCLEOTIDE SEQUENCE [LARGE SCALE GENOMIC DNA]</scope>
    <source>
        <strain evidence="2">DSM 19110</strain>
    </source>
</reference>
<dbReference type="OrthoDB" id="768241at2"/>
<proteinExistence type="predicted"/>
<protein>
    <submittedName>
        <fullName evidence="1">Uncharacterized protein</fullName>
    </submittedName>
</protein>
<dbReference type="Proteomes" id="UP000183200">
    <property type="component" value="Unassembled WGS sequence"/>
</dbReference>
<dbReference type="RefSeq" id="WP_074603928.1">
    <property type="nucleotide sequence ID" value="NZ_FNGY01000001.1"/>
</dbReference>
<dbReference type="AlphaFoldDB" id="A0A1G9IV96"/>
<organism evidence="1 2">
    <name type="scientific">Pedobacter steynii</name>
    <dbReference type="NCBI Taxonomy" id="430522"/>
    <lineage>
        <taxon>Bacteria</taxon>
        <taxon>Pseudomonadati</taxon>
        <taxon>Bacteroidota</taxon>
        <taxon>Sphingobacteriia</taxon>
        <taxon>Sphingobacteriales</taxon>
        <taxon>Sphingobacteriaceae</taxon>
        <taxon>Pedobacter</taxon>
    </lineage>
</organism>
<sequence>MDKYRINECMEKLTYNQHKLIKRLIPEIIKASINTFHNYRKLQLGDDKDIPYETVRILEVLFGLEVGELANFEVKGKSCRALFKEHHIALVQPQDNYEVES</sequence>
<evidence type="ECO:0000313" key="1">
    <source>
        <dbReference type="EMBL" id="SDL28853.1"/>
    </source>
</evidence>
<dbReference type="EMBL" id="FNGY01000001">
    <property type="protein sequence ID" value="SDL28853.1"/>
    <property type="molecule type" value="Genomic_DNA"/>
</dbReference>